<dbReference type="EMBL" id="BQKI01000009">
    <property type="protein sequence ID" value="GJN03146.1"/>
    <property type="molecule type" value="Genomic_DNA"/>
</dbReference>
<evidence type="ECO:0000256" key="1">
    <source>
        <dbReference type="ARBA" id="ARBA00008894"/>
    </source>
</evidence>
<dbReference type="PANTHER" id="PTHR23155:SF1068">
    <property type="entry name" value="OS07G0273900 PROTEIN"/>
    <property type="match status" value="1"/>
</dbReference>
<dbReference type="InterPro" id="IPR002182">
    <property type="entry name" value="NB-ARC"/>
</dbReference>
<comment type="caution">
    <text evidence="10">The sequence shown here is derived from an EMBL/GenBank/DDBJ whole genome shotgun (WGS) entry which is preliminary data.</text>
</comment>
<evidence type="ECO:0000256" key="2">
    <source>
        <dbReference type="ARBA" id="ARBA00022614"/>
    </source>
</evidence>
<protein>
    <submittedName>
        <fullName evidence="10">Uncharacterized protein</fullName>
    </submittedName>
</protein>
<dbReference type="GO" id="GO:0043531">
    <property type="term" value="F:ADP binding"/>
    <property type="evidence" value="ECO:0007669"/>
    <property type="project" value="InterPro"/>
</dbReference>
<keyword evidence="11" id="KW-1185">Reference proteome</keyword>
<feature type="domain" description="Disease resistance N-terminal" evidence="8">
    <location>
        <begin position="47"/>
        <end position="110"/>
    </location>
</feature>
<name>A0AAV5CY76_ELECO</name>
<dbReference type="AlphaFoldDB" id="A0AAV5CY76"/>
<keyword evidence="3" id="KW-0677">Repeat</keyword>
<dbReference type="InterPro" id="IPR041118">
    <property type="entry name" value="Rx_N"/>
</dbReference>
<evidence type="ECO:0000259" key="8">
    <source>
        <dbReference type="Pfam" id="PF18052"/>
    </source>
</evidence>
<dbReference type="InterPro" id="IPR058922">
    <property type="entry name" value="WHD_DRP"/>
</dbReference>
<dbReference type="GO" id="GO:0098542">
    <property type="term" value="P:defense response to other organism"/>
    <property type="evidence" value="ECO:0007669"/>
    <property type="project" value="TreeGrafter"/>
</dbReference>
<evidence type="ECO:0000259" key="7">
    <source>
        <dbReference type="Pfam" id="PF00931"/>
    </source>
</evidence>
<gene>
    <name evidence="10" type="primary">ga20556</name>
    <name evidence="10" type="ORF">PR202_ga20556</name>
</gene>
<dbReference type="Pfam" id="PF23559">
    <property type="entry name" value="WHD_DRP"/>
    <property type="match status" value="1"/>
</dbReference>
<sequence length="473" mass="54005">MALLTEASLIDDMRNFLGDFALRAKRLAAPLLQPFGPSSEPSTIDDGELDKLKSKLKRINATLRDAENLVVSDESAKLWLRELRDLEHAAEDVLEELEFEALRATLLEPFKAQLLRSSAVKNKRKVRSMYSSAPDRLKRKIASNMERYNEIARDRDALRLRSSDGERRQEGSAMMPTSCLMKCHRLHGRELDKRRVVDLLSSDKANCSDVYSVVPVVGPAGVGKTSLVQDIYNDQDFSSKFHTKMWLWVCQELDVLKLTRKLAEEATESPCGFADMNQMHRVITDRLQGKRFLLVLDDVWDGSCWMSLQVPLKCAAPGSKIIVTTRSCKVAKMMALKIHQLGFLSDTNCWCKGLPLAANAAGNVLSSAIDRNHWEAVEQSYLWDSDVVGQILPALLVSYNSLEKHLKRCFSYCSLFPKEHMFRKDKLVRLWLAQGFVEADKERQPEDIASKYFDDLVEKFFFQRSPYHQERYS</sequence>
<accession>A0AAV5CY76</accession>
<dbReference type="SUPFAM" id="SSF52540">
    <property type="entry name" value="P-loop containing nucleoside triphosphate hydrolases"/>
    <property type="match status" value="1"/>
</dbReference>
<dbReference type="Pfam" id="PF18052">
    <property type="entry name" value="Rx_N"/>
    <property type="match status" value="1"/>
</dbReference>
<feature type="coiled-coil region" evidence="6">
    <location>
        <begin position="49"/>
        <end position="103"/>
    </location>
</feature>
<dbReference type="InterPro" id="IPR027417">
    <property type="entry name" value="P-loop_NTPase"/>
</dbReference>
<keyword evidence="5" id="KW-0611">Plant defense</keyword>
<keyword evidence="6" id="KW-0175">Coiled coil</keyword>
<reference evidence="10" key="2">
    <citation type="submission" date="2021-12" db="EMBL/GenBank/DDBJ databases">
        <title>Resequencing data analysis of finger millet.</title>
        <authorList>
            <person name="Hatakeyama M."/>
            <person name="Aluri S."/>
            <person name="Balachadran M.T."/>
            <person name="Sivarajan S.R."/>
            <person name="Poveda L."/>
            <person name="Shimizu-Inatsugi R."/>
            <person name="Schlapbach R."/>
            <person name="Sreeman S.M."/>
            <person name="Shimizu K.K."/>
        </authorList>
    </citation>
    <scope>NUCLEOTIDE SEQUENCE</scope>
</reference>
<comment type="similarity">
    <text evidence="1">Belongs to the disease resistance NB-LRR family.</text>
</comment>
<proteinExistence type="inferred from homology"/>
<evidence type="ECO:0000313" key="10">
    <source>
        <dbReference type="EMBL" id="GJN03146.1"/>
    </source>
</evidence>
<keyword evidence="2" id="KW-0433">Leucine-rich repeat</keyword>
<dbReference type="Proteomes" id="UP001054889">
    <property type="component" value="Unassembled WGS sequence"/>
</dbReference>
<organism evidence="10 11">
    <name type="scientific">Eleusine coracana subsp. coracana</name>
    <dbReference type="NCBI Taxonomy" id="191504"/>
    <lineage>
        <taxon>Eukaryota</taxon>
        <taxon>Viridiplantae</taxon>
        <taxon>Streptophyta</taxon>
        <taxon>Embryophyta</taxon>
        <taxon>Tracheophyta</taxon>
        <taxon>Spermatophyta</taxon>
        <taxon>Magnoliopsida</taxon>
        <taxon>Liliopsida</taxon>
        <taxon>Poales</taxon>
        <taxon>Poaceae</taxon>
        <taxon>PACMAD clade</taxon>
        <taxon>Chloridoideae</taxon>
        <taxon>Cynodonteae</taxon>
        <taxon>Eleusininae</taxon>
        <taxon>Eleusine</taxon>
    </lineage>
</organism>
<dbReference type="Pfam" id="PF00931">
    <property type="entry name" value="NB-ARC"/>
    <property type="match status" value="1"/>
</dbReference>
<dbReference type="Gene3D" id="1.10.10.10">
    <property type="entry name" value="Winged helix-like DNA-binding domain superfamily/Winged helix DNA-binding domain"/>
    <property type="match status" value="1"/>
</dbReference>
<dbReference type="Gene3D" id="1.20.5.4130">
    <property type="match status" value="1"/>
</dbReference>
<dbReference type="PANTHER" id="PTHR23155">
    <property type="entry name" value="DISEASE RESISTANCE PROTEIN RP"/>
    <property type="match status" value="1"/>
</dbReference>
<reference evidence="10" key="1">
    <citation type="journal article" date="2018" name="DNA Res.">
        <title>Multiple hybrid de novo genome assembly of finger millet, an orphan allotetraploid crop.</title>
        <authorList>
            <person name="Hatakeyama M."/>
            <person name="Aluri S."/>
            <person name="Balachadran M.T."/>
            <person name="Sivarajan S.R."/>
            <person name="Patrignani A."/>
            <person name="Gruter S."/>
            <person name="Poveda L."/>
            <person name="Shimizu-Inatsugi R."/>
            <person name="Baeten J."/>
            <person name="Francoijs K.J."/>
            <person name="Nataraja K.N."/>
            <person name="Reddy Y.A.N."/>
            <person name="Phadnis S."/>
            <person name="Ravikumar R.L."/>
            <person name="Schlapbach R."/>
            <person name="Sreeman S.M."/>
            <person name="Shimizu K.K."/>
        </authorList>
    </citation>
    <scope>NUCLEOTIDE SEQUENCE</scope>
</reference>
<dbReference type="PRINTS" id="PR00364">
    <property type="entry name" value="DISEASERSIST"/>
</dbReference>
<keyword evidence="4" id="KW-0547">Nucleotide-binding</keyword>
<dbReference type="InterPro" id="IPR044974">
    <property type="entry name" value="Disease_R_plants"/>
</dbReference>
<evidence type="ECO:0000256" key="5">
    <source>
        <dbReference type="ARBA" id="ARBA00022821"/>
    </source>
</evidence>
<evidence type="ECO:0000259" key="9">
    <source>
        <dbReference type="Pfam" id="PF23559"/>
    </source>
</evidence>
<evidence type="ECO:0000256" key="6">
    <source>
        <dbReference type="SAM" id="Coils"/>
    </source>
</evidence>
<dbReference type="Gene3D" id="3.40.50.300">
    <property type="entry name" value="P-loop containing nucleotide triphosphate hydrolases"/>
    <property type="match status" value="1"/>
</dbReference>
<dbReference type="InterPro" id="IPR036388">
    <property type="entry name" value="WH-like_DNA-bd_sf"/>
</dbReference>
<feature type="domain" description="Disease resistance protein winged helix" evidence="9">
    <location>
        <begin position="415"/>
        <end position="467"/>
    </location>
</feature>
<evidence type="ECO:0000256" key="4">
    <source>
        <dbReference type="ARBA" id="ARBA00022741"/>
    </source>
</evidence>
<evidence type="ECO:0000256" key="3">
    <source>
        <dbReference type="ARBA" id="ARBA00022737"/>
    </source>
</evidence>
<evidence type="ECO:0000313" key="11">
    <source>
        <dbReference type="Proteomes" id="UP001054889"/>
    </source>
</evidence>
<feature type="domain" description="NB-ARC" evidence="7">
    <location>
        <begin position="193"/>
        <end position="350"/>
    </location>
</feature>